<keyword evidence="2" id="KW-1133">Transmembrane helix</keyword>
<dbReference type="eggNOG" id="ENOG5033TTG">
    <property type="taxonomic scope" value="Bacteria"/>
</dbReference>
<reference evidence="4 5" key="1">
    <citation type="submission" date="2014-06" db="EMBL/GenBank/DDBJ databases">
        <authorList>
            <person name="Teng J.L."/>
            <person name="Huang Y."/>
            <person name="Tse H."/>
            <person name="Lau S.K."/>
            <person name="Woo P.C."/>
        </authorList>
    </citation>
    <scope>NUCLEOTIDE SEQUENCE [LARGE SCALE GENOMIC DNA]</scope>
    <source>
        <strain evidence="4 5">HKU4</strain>
    </source>
</reference>
<keyword evidence="5" id="KW-1185">Reference proteome</keyword>
<evidence type="ECO:0000256" key="2">
    <source>
        <dbReference type="SAM" id="Phobius"/>
    </source>
</evidence>
<feature type="transmembrane region" description="Helical" evidence="2">
    <location>
        <begin position="120"/>
        <end position="139"/>
    </location>
</feature>
<evidence type="ECO:0000256" key="1">
    <source>
        <dbReference type="ARBA" id="ARBA00009067"/>
    </source>
</evidence>
<keyword evidence="2" id="KW-0472">Membrane</keyword>
<dbReference type="PANTHER" id="PTHR36435">
    <property type="entry name" value="SLR1288 PROTEIN"/>
    <property type="match status" value="1"/>
</dbReference>
<keyword evidence="2" id="KW-0812">Transmembrane</keyword>
<evidence type="ECO:0000259" key="3">
    <source>
        <dbReference type="Pfam" id="PF02517"/>
    </source>
</evidence>
<accession>A0A0A0DEX1</accession>
<protein>
    <recommendedName>
        <fullName evidence="3">CAAX prenyl protease 2/Lysostaphin resistance protein A-like domain-containing protein</fullName>
    </recommendedName>
</protein>
<dbReference type="RefSeq" id="WP_037617597.1">
    <property type="nucleotide sequence ID" value="NZ_JPEN01000091.1"/>
</dbReference>
<feature type="transmembrane region" description="Helical" evidence="2">
    <location>
        <begin position="201"/>
        <end position="221"/>
    </location>
</feature>
<feature type="domain" description="CAAX prenyl protease 2/Lysostaphin resistance protein A-like" evidence="3">
    <location>
        <begin position="121"/>
        <end position="213"/>
    </location>
</feature>
<dbReference type="PANTHER" id="PTHR36435:SF1">
    <property type="entry name" value="CAAX AMINO TERMINAL PROTEASE FAMILY PROTEIN"/>
    <property type="match status" value="1"/>
</dbReference>
<comment type="caution">
    <text evidence="4">The sequence shown here is derived from an EMBL/GenBank/DDBJ whole genome shotgun (WGS) entry which is preliminary data.</text>
</comment>
<evidence type="ECO:0000313" key="5">
    <source>
        <dbReference type="Proteomes" id="UP000030019"/>
    </source>
</evidence>
<proteinExistence type="inferred from homology"/>
<dbReference type="AlphaFoldDB" id="A0A0A0DEX1"/>
<dbReference type="Proteomes" id="UP000030019">
    <property type="component" value="Unassembled WGS sequence"/>
</dbReference>
<feature type="transmembrane region" description="Helical" evidence="2">
    <location>
        <begin position="12"/>
        <end position="31"/>
    </location>
</feature>
<sequence length="223" mass="24711">MPNFAKIDKKSVYTIIIGLFLMAVLSLTKIIPELSVSGLTVLIGILFFFVLEHFDKKSHIESGLHFKSFFDDLKKQGVIILVLLPIGTAVATLIIGDLVFKGAFTSHIVGRTDSMLSFDKIPLLMVQVIIAALGEEIAWRGFFLGKSMTILPFWLCAIVSSLLFAVAHIASGSFELVSYDVLMIFIDSIIYSVIYKKTKNCLITTLSHILANTTGIVFLMFHM</sequence>
<name>A0A0A0DEX1_9STRE</name>
<dbReference type="STRING" id="176090.SSIN_1576"/>
<dbReference type="Pfam" id="PF02517">
    <property type="entry name" value="Rce1-like"/>
    <property type="match status" value="1"/>
</dbReference>
<dbReference type="InterPro" id="IPR052710">
    <property type="entry name" value="CAAX_protease"/>
</dbReference>
<evidence type="ECO:0000313" key="4">
    <source>
        <dbReference type="EMBL" id="KGM36644.1"/>
    </source>
</evidence>
<organism evidence="4 5">
    <name type="scientific">Streptococcus sinensis</name>
    <dbReference type="NCBI Taxonomy" id="176090"/>
    <lineage>
        <taxon>Bacteria</taxon>
        <taxon>Bacillati</taxon>
        <taxon>Bacillota</taxon>
        <taxon>Bacilli</taxon>
        <taxon>Lactobacillales</taxon>
        <taxon>Streptococcaceae</taxon>
        <taxon>Streptococcus</taxon>
    </lineage>
</organism>
<comment type="similarity">
    <text evidence="1">Belongs to the UPF0177 family.</text>
</comment>
<feature type="transmembrane region" description="Helical" evidence="2">
    <location>
        <begin position="151"/>
        <end position="170"/>
    </location>
</feature>
<gene>
    <name evidence="4" type="ORF">SSIN_1576</name>
</gene>
<dbReference type="GO" id="GO:0080120">
    <property type="term" value="P:CAAX-box protein maturation"/>
    <property type="evidence" value="ECO:0007669"/>
    <property type="project" value="UniProtKB-ARBA"/>
</dbReference>
<dbReference type="PATRIC" id="fig|176090.4.peg.1525"/>
<dbReference type="GO" id="GO:0004175">
    <property type="term" value="F:endopeptidase activity"/>
    <property type="evidence" value="ECO:0007669"/>
    <property type="project" value="UniProtKB-ARBA"/>
</dbReference>
<dbReference type="EMBL" id="JPEN01000091">
    <property type="protein sequence ID" value="KGM36644.1"/>
    <property type="molecule type" value="Genomic_DNA"/>
</dbReference>
<dbReference type="InterPro" id="IPR003675">
    <property type="entry name" value="Rce1/LyrA-like_dom"/>
</dbReference>
<feature type="transmembrane region" description="Helical" evidence="2">
    <location>
        <begin position="76"/>
        <end position="100"/>
    </location>
</feature>
<feature type="transmembrane region" description="Helical" evidence="2">
    <location>
        <begin position="176"/>
        <end position="194"/>
    </location>
</feature>
<feature type="transmembrane region" description="Helical" evidence="2">
    <location>
        <begin position="37"/>
        <end position="55"/>
    </location>
</feature>